<proteinExistence type="predicted"/>
<protein>
    <submittedName>
        <fullName evidence="3">PDGF_2 domain-containing protein</fullName>
    </submittedName>
</protein>
<organism evidence="2 3">
    <name type="scientific">Toxocara canis</name>
    <name type="common">Canine roundworm</name>
    <dbReference type="NCBI Taxonomy" id="6265"/>
    <lineage>
        <taxon>Eukaryota</taxon>
        <taxon>Metazoa</taxon>
        <taxon>Ecdysozoa</taxon>
        <taxon>Nematoda</taxon>
        <taxon>Chromadorea</taxon>
        <taxon>Rhabditida</taxon>
        <taxon>Spirurina</taxon>
        <taxon>Ascaridomorpha</taxon>
        <taxon>Ascaridoidea</taxon>
        <taxon>Toxocaridae</taxon>
        <taxon>Toxocara</taxon>
    </lineage>
</organism>
<accession>A0A183UME3</accession>
<evidence type="ECO:0000313" key="3">
    <source>
        <dbReference type="WBParaSite" id="TCNE_0000966301-mRNA-1"/>
    </source>
</evidence>
<reference evidence="3" key="1">
    <citation type="submission" date="2016-06" db="UniProtKB">
        <authorList>
            <consortium name="WormBaseParasite"/>
        </authorList>
    </citation>
    <scope>IDENTIFICATION</scope>
</reference>
<dbReference type="EMBL" id="UYWY01020242">
    <property type="protein sequence ID" value="VDM40984.1"/>
    <property type="molecule type" value="Genomic_DNA"/>
</dbReference>
<dbReference type="Proteomes" id="UP000050794">
    <property type="component" value="Unassembled WGS sequence"/>
</dbReference>
<evidence type="ECO:0000313" key="1">
    <source>
        <dbReference type="EMBL" id="VDM40984.1"/>
    </source>
</evidence>
<dbReference type="AlphaFoldDB" id="A0A183UME3"/>
<dbReference type="WBParaSite" id="TCNE_0000966301-mRNA-1">
    <property type="protein sequence ID" value="TCNE_0000966301-mRNA-1"/>
    <property type="gene ID" value="TCNE_0000966301"/>
</dbReference>
<gene>
    <name evidence="1" type="ORF">TCNE_LOCUS9663</name>
</gene>
<keyword evidence="2" id="KW-1185">Reference proteome</keyword>
<name>A0A183UME3_TOXCA</name>
<evidence type="ECO:0000313" key="2">
    <source>
        <dbReference type="Proteomes" id="UP000050794"/>
    </source>
</evidence>
<sequence length="154" mass="17155">MTIKRTGFVINWGRLGVLITGDFELLAFGSAQEGRVYKSIIDGDSTCPDESSLFDVTCKASEVLITLSNKDTHDVPICHPMALHPNGERRPLQSGPMKQNRFKCDALICKRCRCDVQRGFKLSNESDDAQCVRECPITKRISRECADAKPSMIC</sequence>
<reference evidence="1 2" key="2">
    <citation type="submission" date="2018-11" db="EMBL/GenBank/DDBJ databases">
        <authorList>
            <consortium name="Pathogen Informatics"/>
        </authorList>
    </citation>
    <scope>NUCLEOTIDE SEQUENCE [LARGE SCALE GENOMIC DNA]</scope>
</reference>